<dbReference type="Gene3D" id="1.20.1070.10">
    <property type="entry name" value="Rhodopsin 7-helix transmembrane proteins"/>
    <property type="match status" value="1"/>
</dbReference>
<protein>
    <recommendedName>
        <fullName evidence="6">G-protein coupled receptors family 1 profile domain-containing protein</fullName>
    </recommendedName>
</protein>
<dbReference type="OrthoDB" id="5813285at2759"/>
<evidence type="ECO:0000256" key="3">
    <source>
        <dbReference type="ARBA" id="ARBA00022989"/>
    </source>
</evidence>
<organism evidence="7 8">
    <name type="scientific">Caenorhabditis angaria</name>
    <dbReference type="NCBI Taxonomy" id="860376"/>
    <lineage>
        <taxon>Eukaryota</taxon>
        <taxon>Metazoa</taxon>
        <taxon>Ecdysozoa</taxon>
        <taxon>Nematoda</taxon>
        <taxon>Chromadorea</taxon>
        <taxon>Rhabditida</taxon>
        <taxon>Rhabditina</taxon>
        <taxon>Rhabditomorpha</taxon>
        <taxon>Rhabditoidea</taxon>
        <taxon>Rhabditidae</taxon>
        <taxon>Peloderinae</taxon>
        <taxon>Caenorhabditis</taxon>
    </lineage>
</organism>
<reference evidence="7" key="1">
    <citation type="submission" date="2022-11" db="EMBL/GenBank/DDBJ databases">
        <authorList>
            <person name="Kikuchi T."/>
        </authorList>
    </citation>
    <scope>NUCLEOTIDE SEQUENCE</scope>
    <source>
        <strain evidence="7">PS1010</strain>
    </source>
</reference>
<dbReference type="AlphaFoldDB" id="A0A9P1IN22"/>
<feature type="transmembrane region" description="Helical" evidence="5">
    <location>
        <begin position="131"/>
        <end position="150"/>
    </location>
</feature>
<keyword evidence="2 5" id="KW-0812">Transmembrane</keyword>
<evidence type="ECO:0000313" key="8">
    <source>
        <dbReference type="Proteomes" id="UP001152747"/>
    </source>
</evidence>
<dbReference type="PANTHER" id="PTHR23360">
    <property type="entry name" value="G-PROTEIN COUPLED RECEPTORS FAMILY 1 PROFILE DOMAIN-CONTAINING PROTEIN-RELATED"/>
    <property type="match status" value="1"/>
</dbReference>
<comment type="caution">
    <text evidence="7">The sequence shown here is derived from an EMBL/GenBank/DDBJ whole genome shotgun (WGS) entry which is preliminary data.</text>
</comment>
<keyword evidence="4 5" id="KW-0472">Membrane</keyword>
<dbReference type="Proteomes" id="UP001152747">
    <property type="component" value="Unassembled WGS sequence"/>
</dbReference>
<sequence length="348" mass="39253">MSFAFNMYLYLGEGFTILVTNSILLWCILSDSKNRQRREFILVAAQSIADLFYAIAFMLIAHLRLGIYHENRLNATVPTSECAFIPALWLHNIATPLLGLIPMTTSFNFLICSVVPLWYMKAGHVYTTMLLSVPTLITISLVFSNFYLQLGKTVEIAAICVAANGAAHHIIYQIMILFRILANLGSAVIYAFILAYLKRNKGDSLKKLSKQQIKTHRNAKITLGMVTGNSMILLFIPDVLIFFNPLNILKNYSTPLYSMTLSKTTINFIVYICRYRELRNIILLKILGIIPKKWSSHVQVKLFTQNEKSTTRAITEKSFGSKIAPASPMQQIGPREHLPKVTVAANRV</sequence>
<keyword evidence="8" id="KW-1185">Reference proteome</keyword>
<feature type="transmembrane region" description="Helical" evidence="5">
    <location>
        <begin position="255"/>
        <end position="273"/>
    </location>
</feature>
<gene>
    <name evidence="7" type="ORF">CAMP_LOCUS11352</name>
</gene>
<dbReference type="InterPro" id="IPR017452">
    <property type="entry name" value="GPCR_Rhodpsn_7TM"/>
</dbReference>
<keyword evidence="3 5" id="KW-1133">Transmembrane helix</keyword>
<comment type="subcellular location">
    <subcellularLocation>
        <location evidence="1">Membrane</location>
    </subcellularLocation>
</comment>
<feature type="transmembrane region" description="Helical" evidence="5">
    <location>
        <begin position="6"/>
        <end position="28"/>
    </location>
</feature>
<evidence type="ECO:0000256" key="4">
    <source>
        <dbReference type="ARBA" id="ARBA00023136"/>
    </source>
</evidence>
<proteinExistence type="predicted"/>
<evidence type="ECO:0000259" key="6">
    <source>
        <dbReference type="PROSITE" id="PS50262"/>
    </source>
</evidence>
<name>A0A9P1IN22_9PELO</name>
<feature type="transmembrane region" description="Helical" evidence="5">
    <location>
        <begin position="97"/>
        <end position="119"/>
    </location>
</feature>
<accession>A0A9P1IN22</accession>
<feature type="transmembrane region" description="Helical" evidence="5">
    <location>
        <begin position="170"/>
        <end position="197"/>
    </location>
</feature>
<feature type="domain" description="G-protein coupled receptors family 1 profile" evidence="6">
    <location>
        <begin position="20"/>
        <end position="271"/>
    </location>
</feature>
<evidence type="ECO:0000256" key="2">
    <source>
        <dbReference type="ARBA" id="ARBA00022692"/>
    </source>
</evidence>
<dbReference type="SUPFAM" id="SSF81321">
    <property type="entry name" value="Family A G protein-coupled receptor-like"/>
    <property type="match status" value="1"/>
</dbReference>
<dbReference type="PANTHER" id="PTHR23360:SF34">
    <property type="entry name" value="G-PROTEIN COUPLED RECEPTORS FAMILY 1 PROFILE DOMAIN-CONTAINING PROTEIN-RELATED"/>
    <property type="match status" value="1"/>
</dbReference>
<dbReference type="PROSITE" id="PS50262">
    <property type="entry name" value="G_PROTEIN_RECEP_F1_2"/>
    <property type="match status" value="1"/>
</dbReference>
<evidence type="ECO:0000256" key="1">
    <source>
        <dbReference type="ARBA" id="ARBA00004370"/>
    </source>
</evidence>
<evidence type="ECO:0000256" key="5">
    <source>
        <dbReference type="SAM" id="Phobius"/>
    </source>
</evidence>
<evidence type="ECO:0000313" key="7">
    <source>
        <dbReference type="EMBL" id="CAI5448715.1"/>
    </source>
</evidence>
<dbReference type="InterPro" id="IPR047130">
    <property type="entry name" value="7TM_GPCR_Srsx_nematod"/>
</dbReference>
<dbReference type="EMBL" id="CANHGI010000004">
    <property type="protein sequence ID" value="CAI5448715.1"/>
    <property type="molecule type" value="Genomic_DNA"/>
</dbReference>
<feature type="transmembrane region" description="Helical" evidence="5">
    <location>
        <begin position="40"/>
        <end position="63"/>
    </location>
</feature>
<dbReference type="GO" id="GO:0016020">
    <property type="term" value="C:membrane"/>
    <property type="evidence" value="ECO:0007669"/>
    <property type="project" value="UniProtKB-SubCell"/>
</dbReference>
<feature type="transmembrane region" description="Helical" evidence="5">
    <location>
        <begin position="218"/>
        <end position="243"/>
    </location>
</feature>